<dbReference type="Gene3D" id="3.30.70.2450">
    <property type="match status" value="1"/>
</dbReference>
<name>A0A7G1KL62_9NOCA</name>
<keyword evidence="2" id="KW-0285">Flavoprotein</keyword>
<sequence>METTDVVVAGAGPTGLMLACELRLAGVDVVLLDGLPARTGESRAGGIHARTMEIFDQRGLLDELLAQGRPIQAGHFGGLPLDFSDLDTRYPYTLAVLQSVIERELDRRATETGAPVRWSAPVTGLSQDEAGVTVQVGGAAGARCVRAAYLVGCDGGRSAVRKLAGIGFAGTDATMTGMLADVELAAPPDGPVFARRRGVGDFSALQFQPGWYRLMVQRHDRVLERGATLSFEDFRASFTEIAGTDYGMHSPRWVSHYGDAARQAARYRAGRVFLAGDAAHIHFPAGGQGLNLGVQDAVNLGWKLANAVRDNESGHLLDTYETERAPLAARVLHNTRAQTALQRPGPHTDALREVMSELIGGDPVRHRLGRMITALDIRYETGSDHPLAGRRMPDVDLVTASGETRVCELLRTGRPILLRRNGNRETDGSAWCDRIDIVDIVGGDERWAVPGDGESAAPAAVLVRPDGYVAWAADEPGAAGLTAALSTWVGGRVTRETPCR</sequence>
<evidence type="ECO:0000256" key="3">
    <source>
        <dbReference type="ARBA" id="ARBA00022827"/>
    </source>
</evidence>
<evidence type="ECO:0000256" key="1">
    <source>
        <dbReference type="ARBA" id="ARBA00001974"/>
    </source>
</evidence>
<comment type="cofactor">
    <cofactor evidence="1">
        <name>FAD</name>
        <dbReference type="ChEBI" id="CHEBI:57692"/>
    </cofactor>
</comment>
<evidence type="ECO:0000259" key="4">
    <source>
        <dbReference type="Pfam" id="PF01494"/>
    </source>
</evidence>
<reference evidence="5 6" key="1">
    <citation type="submission" date="2020-08" db="EMBL/GenBank/DDBJ databases">
        <title>Genome Sequencing of Nocardia wallacei strain FMUON74 and assembly.</title>
        <authorList>
            <person name="Toyokawa M."/>
            <person name="Uesaka K."/>
        </authorList>
    </citation>
    <scope>NUCLEOTIDE SEQUENCE [LARGE SCALE GENOMIC DNA]</scope>
    <source>
        <strain evidence="5 6">FMUON74</strain>
    </source>
</reference>
<dbReference type="PANTHER" id="PTHR43004:SF19">
    <property type="entry name" value="BINDING MONOOXYGENASE, PUTATIVE (JCVI)-RELATED"/>
    <property type="match status" value="1"/>
</dbReference>
<gene>
    <name evidence="5" type="ORF">NWFMUON74_24910</name>
</gene>
<dbReference type="PANTHER" id="PTHR43004">
    <property type="entry name" value="TRK SYSTEM POTASSIUM UPTAKE PROTEIN"/>
    <property type="match status" value="1"/>
</dbReference>
<dbReference type="EMBL" id="AP023396">
    <property type="protein sequence ID" value="BCK54719.1"/>
    <property type="molecule type" value="Genomic_DNA"/>
</dbReference>
<evidence type="ECO:0000313" key="6">
    <source>
        <dbReference type="Proteomes" id="UP000516173"/>
    </source>
</evidence>
<dbReference type="InterPro" id="IPR050641">
    <property type="entry name" value="RIFMO-like"/>
</dbReference>
<keyword evidence="5" id="KW-0503">Monooxygenase</keyword>
<dbReference type="InterPro" id="IPR002938">
    <property type="entry name" value="FAD-bd"/>
</dbReference>
<evidence type="ECO:0000313" key="5">
    <source>
        <dbReference type="EMBL" id="BCK54719.1"/>
    </source>
</evidence>
<dbReference type="SUPFAM" id="SSF51905">
    <property type="entry name" value="FAD/NAD(P)-binding domain"/>
    <property type="match status" value="1"/>
</dbReference>
<organism evidence="5 6">
    <name type="scientific">Nocardia wallacei</name>
    <dbReference type="NCBI Taxonomy" id="480035"/>
    <lineage>
        <taxon>Bacteria</taxon>
        <taxon>Bacillati</taxon>
        <taxon>Actinomycetota</taxon>
        <taxon>Actinomycetes</taxon>
        <taxon>Mycobacteriales</taxon>
        <taxon>Nocardiaceae</taxon>
        <taxon>Nocardia</taxon>
    </lineage>
</organism>
<dbReference type="AlphaFoldDB" id="A0A7G1KL62"/>
<keyword evidence="5" id="KW-0560">Oxidoreductase</keyword>
<dbReference type="KEGG" id="nwl:NWFMUON74_24910"/>
<dbReference type="Pfam" id="PF01494">
    <property type="entry name" value="FAD_binding_3"/>
    <property type="match status" value="1"/>
</dbReference>
<dbReference type="GO" id="GO:0016709">
    <property type="term" value="F:oxidoreductase activity, acting on paired donors, with incorporation or reduction of molecular oxygen, NAD(P)H as one donor, and incorporation of one atom of oxygen"/>
    <property type="evidence" value="ECO:0007669"/>
    <property type="project" value="UniProtKB-ARBA"/>
</dbReference>
<dbReference type="Gene3D" id="3.40.30.120">
    <property type="match status" value="1"/>
</dbReference>
<feature type="domain" description="FAD-binding" evidence="4">
    <location>
        <begin position="4"/>
        <end position="334"/>
    </location>
</feature>
<dbReference type="Gene3D" id="3.50.50.60">
    <property type="entry name" value="FAD/NAD(P)-binding domain"/>
    <property type="match status" value="1"/>
</dbReference>
<dbReference type="Proteomes" id="UP000516173">
    <property type="component" value="Chromosome"/>
</dbReference>
<dbReference type="Pfam" id="PF21274">
    <property type="entry name" value="Rng_hyd_C"/>
    <property type="match status" value="1"/>
</dbReference>
<accession>A0A7G1KL62</accession>
<dbReference type="GeneID" id="80347044"/>
<evidence type="ECO:0000256" key="2">
    <source>
        <dbReference type="ARBA" id="ARBA00022630"/>
    </source>
</evidence>
<dbReference type="PRINTS" id="PR00420">
    <property type="entry name" value="RNGMNOXGNASE"/>
</dbReference>
<keyword evidence="3" id="KW-0274">FAD</keyword>
<proteinExistence type="predicted"/>
<protein>
    <submittedName>
        <fullName evidence="5">Putative monooxygenase</fullName>
    </submittedName>
</protein>
<keyword evidence="6" id="KW-1185">Reference proteome</keyword>
<dbReference type="InterPro" id="IPR036188">
    <property type="entry name" value="FAD/NAD-bd_sf"/>
</dbReference>
<dbReference type="RefSeq" id="WP_187687935.1">
    <property type="nucleotide sequence ID" value="NZ_AP023396.1"/>
</dbReference>
<dbReference type="GO" id="GO:0071949">
    <property type="term" value="F:FAD binding"/>
    <property type="evidence" value="ECO:0007669"/>
    <property type="project" value="InterPro"/>
</dbReference>